<sequence length="389" mass="40399">MDTHRHWNIQHASQAKNTCCRPAAKYPLEGCRFTVDTVKNTDYKRWLIVAPLSIALGALLAWAHVPAAWILGAIVVSGVVALSTGHDMHVARPVYAASRAVIGVIAGIPVVGITWGQVGSFIIPGLCIALLTTAFGLAGGYVLARSDRTIDANTGVLSMLPGGASMMPVLASELGADYRYVSLVQYLRLLIVSVTLPLVAGLFPGDGAAQLDDPRLSVAELFIAAAVVAVLAGVGSWAGRLLHLPVPSVVGPLALTVVVGSFVPADYAALLTVPAPLAVFAFVCIGWICGGGLSLPTLKVFARQLPVTVTMIVLMMAACAGAGWLLTLAIDATGLEGYLATSPGALETVLALASEGHAGAVVVVLQIIRLLTVIVVASYVPAILRRLRR</sequence>
<organism evidence="2 3">
    <name type="scientific">Corynebacterium renale</name>
    <dbReference type="NCBI Taxonomy" id="1724"/>
    <lineage>
        <taxon>Bacteria</taxon>
        <taxon>Bacillati</taxon>
        <taxon>Actinomycetota</taxon>
        <taxon>Actinomycetes</taxon>
        <taxon>Mycobacteriales</taxon>
        <taxon>Corynebacteriaceae</taxon>
        <taxon>Corynebacterium</taxon>
    </lineage>
</organism>
<feature type="transmembrane region" description="Helical" evidence="1">
    <location>
        <begin position="275"/>
        <end position="295"/>
    </location>
</feature>
<feature type="transmembrane region" description="Helical" evidence="1">
    <location>
        <begin position="46"/>
        <end position="62"/>
    </location>
</feature>
<feature type="transmembrane region" description="Helical" evidence="1">
    <location>
        <begin position="68"/>
        <end position="84"/>
    </location>
</feature>
<gene>
    <name evidence="2" type="ORF">ATK06_0635</name>
</gene>
<evidence type="ECO:0008006" key="4">
    <source>
        <dbReference type="Google" id="ProtNLM"/>
    </source>
</evidence>
<evidence type="ECO:0000256" key="1">
    <source>
        <dbReference type="SAM" id="Phobius"/>
    </source>
</evidence>
<protein>
    <recommendedName>
        <fullName evidence="4">Ammonia monooxygenase</fullName>
    </recommendedName>
</protein>
<feature type="transmembrane region" description="Helical" evidence="1">
    <location>
        <begin position="186"/>
        <end position="204"/>
    </location>
</feature>
<feature type="transmembrane region" description="Helical" evidence="1">
    <location>
        <begin position="121"/>
        <end position="144"/>
    </location>
</feature>
<keyword evidence="1" id="KW-0812">Transmembrane</keyword>
<evidence type="ECO:0000313" key="3">
    <source>
        <dbReference type="Proteomes" id="UP000221653"/>
    </source>
</evidence>
<feature type="transmembrane region" description="Helical" evidence="1">
    <location>
        <begin position="241"/>
        <end position="263"/>
    </location>
</feature>
<reference evidence="2 3" key="1">
    <citation type="submission" date="2017-10" db="EMBL/GenBank/DDBJ databases">
        <title>Sequencing the genomes of 1000 actinobacteria strains.</title>
        <authorList>
            <person name="Klenk H.-P."/>
        </authorList>
    </citation>
    <scope>NUCLEOTIDE SEQUENCE [LARGE SCALE GENOMIC DNA]</scope>
    <source>
        <strain evidence="2 3">DSM 20688</strain>
    </source>
</reference>
<comment type="caution">
    <text evidence="2">The sequence shown here is derived from an EMBL/GenBank/DDBJ whole genome shotgun (WGS) entry which is preliminary data.</text>
</comment>
<dbReference type="AlphaFoldDB" id="A0A2A9DN25"/>
<dbReference type="GO" id="GO:0016020">
    <property type="term" value="C:membrane"/>
    <property type="evidence" value="ECO:0007669"/>
    <property type="project" value="InterPro"/>
</dbReference>
<keyword evidence="3" id="KW-1185">Reference proteome</keyword>
<dbReference type="InterPro" id="IPR007820">
    <property type="entry name" value="AbrB_fam"/>
</dbReference>
<dbReference type="EMBL" id="PDJF01000001">
    <property type="protein sequence ID" value="PFG27565.1"/>
    <property type="molecule type" value="Genomic_DNA"/>
</dbReference>
<keyword evidence="1" id="KW-1133">Transmembrane helix</keyword>
<dbReference type="GO" id="GO:0010468">
    <property type="term" value="P:regulation of gene expression"/>
    <property type="evidence" value="ECO:0007669"/>
    <property type="project" value="InterPro"/>
</dbReference>
<accession>A0A2A9DN25</accession>
<dbReference type="STRING" id="1724.GCA_001044175_00102"/>
<keyword evidence="1" id="KW-0472">Membrane</keyword>
<dbReference type="Pfam" id="PF05145">
    <property type="entry name" value="AbrB"/>
    <property type="match status" value="1"/>
</dbReference>
<dbReference type="Proteomes" id="UP000221653">
    <property type="component" value="Unassembled WGS sequence"/>
</dbReference>
<proteinExistence type="predicted"/>
<name>A0A2A9DN25_9CORY</name>
<dbReference type="PANTHER" id="PTHR38457">
    <property type="entry name" value="REGULATOR ABRB-RELATED"/>
    <property type="match status" value="1"/>
</dbReference>
<dbReference type="NCBIfam" id="TIGR03082">
    <property type="entry name" value="Gneg_AbrB_dup"/>
    <property type="match status" value="1"/>
</dbReference>
<feature type="transmembrane region" description="Helical" evidence="1">
    <location>
        <begin position="96"/>
        <end position="115"/>
    </location>
</feature>
<evidence type="ECO:0000313" key="2">
    <source>
        <dbReference type="EMBL" id="PFG27565.1"/>
    </source>
</evidence>
<dbReference type="InterPro" id="IPR017516">
    <property type="entry name" value="AbrB_dup"/>
</dbReference>
<dbReference type="PANTHER" id="PTHR38457:SF1">
    <property type="entry name" value="REGULATOR ABRB-RELATED"/>
    <property type="match status" value="1"/>
</dbReference>
<feature type="transmembrane region" description="Helical" evidence="1">
    <location>
        <begin position="358"/>
        <end position="384"/>
    </location>
</feature>
<dbReference type="PIRSF" id="PIRSF038991">
    <property type="entry name" value="Protein_AbrB"/>
    <property type="match status" value="1"/>
</dbReference>
<feature type="transmembrane region" description="Helical" evidence="1">
    <location>
        <begin position="216"/>
        <end position="234"/>
    </location>
</feature>
<feature type="transmembrane region" description="Helical" evidence="1">
    <location>
        <begin position="307"/>
        <end position="330"/>
    </location>
</feature>